<dbReference type="AlphaFoldDB" id="A0A348HBK9"/>
<accession>A0A348HBK9</accession>
<evidence type="ECO:0000313" key="2">
    <source>
        <dbReference type="Proteomes" id="UP000267342"/>
    </source>
</evidence>
<dbReference type="EMBL" id="AP018933">
    <property type="protein sequence ID" value="BBG29011.1"/>
    <property type="molecule type" value="Genomic_DNA"/>
</dbReference>
<reference evidence="1 2" key="1">
    <citation type="submission" date="2018-09" db="EMBL/GenBank/DDBJ databases">
        <title>Zymobacter palmae IAM14233 (=T109) whole genome analysis.</title>
        <authorList>
            <person name="Yanase H."/>
        </authorList>
    </citation>
    <scope>NUCLEOTIDE SEQUENCE [LARGE SCALE GENOMIC DNA]</scope>
    <source>
        <strain evidence="1 2">IAM14233</strain>
    </source>
</reference>
<gene>
    <name evidence="1" type="ORF">ZBT109_0213</name>
</gene>
<name>A0A348HBK9_9GAMM</name>
<sequence length="38" mass="4450">MQWQSTDTDDHGAWHFRTHHVEKVTLAIPVYPYGVRVA</sequence>
<protein>
    <submittedName>
        <fullName evidence="1">Uncharacterized protein</fullName>
    </submittedName>
</protein>
<proteinExistence type="predicted"/>
<dbReference type="KEGG" id="zpl:ZBT109_0213"/>
<dbReference type="Proteomes" id="UP000267342">
    <property type="component" value="Chromosome"/>
</dbReference>
<evidence type="ECO:0000313" key="1">
    <source>
        <dbReference type="EMBL" id="BBG29011.1"/>
    </source>
</evidence>
<keyword evidence="2" id="KW-1185">Reference proteome</keyword>
<organism evidence="1 2">
    <name type="scientific">Zymobacter palmae</name>
    <dbReference type="NCBI Taxonomy" id="33074"/>
    <lineage>
        <taxon>Bacteria</taxon>
        <taxon>Pseudomonadati</taxon>
        <taxon>Pseudomonadota</taxon>
        <taxon>Gammaproteobacteria</taxon>
        <taxon>Oceanospirillales</taxon>
        <taxon>Halomonadaceae</taxon>
        <taxon>Zymobacter group</taxon>
        <taxon>Zymobacter</taxon>
    </lineage>
</organism>